<evidence type="ECO:0000313" key="1">
    <source>
        <dbReference type="EMBL" id="KIJ26122.1"/>
    </source>
</evidence>
<proteinExistence type="predicted"/>
<organism evidence="1 2">
    <name type="scientific">Sphaerobolus stellatus (strain SS14)</name>
    <dbReference type="NCBI Taxonomy" id="990650"/>
    <lineage>
        <taxon>Eukaryota</taxon>
        <taxon>Fungi</taxon>
        <taxon>Dikarya</taxon>
        <taxon>Basidiomycota</taxon>
        <taxon>Agaricomycotina</taxon>
        <taxon>Agaricomycetes</taxon>
        <taxon>Phallomycetidae</taxon>
        <taxon>Geastrales</taxon>
        <taxon>Sphaerobolaceae</taxon>
        <taxon>Sphaerobolus</taxon>
    </lineage>
</organism>
<dbReference type="EMBL" id="KN837382">
    <property type="protein sequence ID" value="KIJ26122.1"/>
    <property type="molecule type" value="Genomic_DNA"/>
</dbReference>
<gene>
    <name evidence="1" type="ORF">M422DRAFT_272815</name>
</gene>
<keyword evidence="2" id="KW-1185">Reference proteome</keyword>
<evidence type="ECO:0000313" key="2">
    <source>
        <dbReference type="Proteomes" id="UP000054279"/>
    </source>
</evidence>
<dbReference type="HOGENOM" id="CLU_2433014_0_0_1"/>
<dbReference type="Gene3D" id="6.10.240.10">
    <property type="match status" value="1"/>
</dbReference>
<feature type="non-terminal residue" evidence="1">
    <location>
        <position position="1"/>
    </location>
</feature>
<dbReference type="OrthoDB" id="5411533at2759"/>
<dbReference type="Proteomes" id="UP000054279">
    <property type="component" value="Unassembled WGS sequence"/>
</dbReference>
<name>A0A0C9UAL0_SPHS4</name>
<protein>
    <submittedName>
        <fullName evidence="1">Uncharacterized protein</fullName>
    </submittedName>
</protein>
<sequence length="91" mass="10258">HHSTVSQYGQLSGALSLDGTAIRNHFKEILHNQVLNGKFAAAFAKIENDLEKEGPENPLEELYRKTEESELGQAEIRVRERLKEQLKAASE</sequence>
<accession>A0A0C9UAL0</accession>
<reference evidence="1 2" key="1">
    <citation type="submission" date="2014-06" db="EMBL/GenBank/DDBJ databases">
        <title>Evolutionary Origins and Diversification of the Mycorrhizal Mutualists.</title>
        <authorList>
            <consortium name="DOE Joint Genome Institute"/>
            <consortium name="Mycorrhizal Genomics Consortium"/>
            <person name="Kohler A."/>
            <person name="Kuo A."/>
            <person name="Nagy L.G."/>
            <person name="Floudas D."/>
            <person name="Copeland A."/>
            <person name="Barry K.W."/>
            <person name="Cichocki N."/>
            <person name="Veneault-Fourrey C."/>
            <person name="LaButti K."/>
            <person name="Lindquist E.A."/>
            <person name="Lipzen A."/>
            <person name="Lundell T."/>
            <person name="Morin E."/>
            <person name="Murat C."/>
            <person name="Riley R."/>
            <person name="Ohm R."/>
            <person name="Sun H."/>
            <person name="Tunlid A."/>
            <person name="Henrissat B."/>
            <person name="Grigoriev I.V."/>
            <person name="Hibbett D.S."/>
            <person name="Martin F."/>
        </authorList>
    </citation>
    <scope>NUCLEOTIDE SEQUENCE [LARGE SCALE GENOMIC DNA]</scope>
    <source>
        <strain evidence="1 2">SS14</strain>
    </source>
</reference>
<dbReference type="AlphaFoldDB" id="A0A0C9UAL0"/>